<evidence type="ECO:0000259" key="1">
    <source>
        <dbReference type="Pfam" id="PF13392"/>
    </source>
</evidence>
<keyword evidence="2" id="KW-0255">Endonuclease</keyword>
<dbReference type="Proteomes" id="UP001170379">
    <property type="component" value="Unassembled WGS sequence"/>
</dbReference>
<comment type="caution">
    <text evidence="2">The sequence shown here is derived from an EMBL/GenBank/DDBJ whole genome shotgun (WGS) entry which is preliminary data.</text>
</comment>
<keyword evidence="2" id="KW-0378">Hydrolase</keyword>
<dbReference type="EMBL" id="PXVD01000006">
    <property type="protein sequence ID" value="MDJ1370651.1"/>
    <property type="molecule type" value="Genomic_DNA"/>
</dbReference>
<dbReference type="InterPro" id="IPR044930">
    <property type="entry name" value="Homing_endonuclease_His-Me"/>
</dbReference>
<evidence type="ECO:0000313" key="3">
    <source>
        <dbReference type="Proteomes" id="UP001170379"/>
    </source>
</evidence>
<proteinExistence type="predicted"/>
<accession>A0ABT7C7L8</accession>
<sequence length="94" mass="10961">MMYAHRWSYEHFVAPIPDGLTIDHLCKNPGCVNPAHLEPVTLVENIQRAHPLRTHCHRGHDLADAYVRKNGQRMCQKCRTVRYWEKKNASKGKQ</sequence>
<dbReference type="GO" id="GO:0004519">
    <property type="term" value="F:endonuclease activity"/>
    <property type="evidence" value="ECO:0007669"/>
    <property type="project" value="UniProtKB-KW"/>
</dbReference>
<gene>
    <name evidence="2" type="ORF">C7K25_04600</name>
</gene>
<reference evidence="2" key="2">
    <citation type="journal article" date="2022" name="Sci. Rep.">
        <title>In silico prediction of the enzymes involved in the degradation of the herbicide molinate by Gulosibacter molinativorax ON4T.</title>
        <authorList>
            <person name="Lopes A.R."/>
            <person name="Bunin E."/>
            <person name="Viana A.T."/>
            <person name="Froufe H."/>
            <person name="Munoz-Merida A."/>
            <person name="Pinho D."/>
            <person name="Figueiredo J."/>
            <person name="Barroso C."/>
            <person name="Vaz-Moreira I."/>
            <person name="Bellanger X."/>
            <person name="Egas C."/>
            <person name="Nunes O.C."/>
        </authorList>
    </citation>
    <scope>NUCLEOTIDE SEQUENCE</scope>
    <source>
        <strain evidence="2">ON4</strain>
    </source>
</reference>
<keyword evidence="2" id="KW-0540">Nuclease</keyword>
<dbReference type="InterPro" id="IPR044925">
    <property type="entry name" value="His-Me_finger_sf"/>
</dbReference>
<evidence type="ECO:0000313" key="2">
    <source>
        <dbReference type="EMBL" id="MDJ1370651.1"/>
    </source>
</evidence>
<reference evidence="2" key="1">
    <citation type="submission" date="2018-03" db="EMBL/GenBank/DDBJ databases">
        <authorList>
            <person name="Nunes O.C."/>
            <person name="Lopes A.R."/>
            <person name="Froufe H."/>
            <person name="Munoz-Merida A."/>
            <person name="Barroso C."/>
            <person name="Egas C."/>
        </authorList>
    </citation>
    <scope>NUCLEOTIDE SEQUENCE</scope>
    <source>
        <strain evidence="2">ON4</strain>
    </source>
</reference>
<organism evidence="2 3">
    <name type="scientific">Gulosibacter molinativorax</name>
    <dbReference type="NCBI Taxonomy" id="256821"/>
    <lineage>
        <taxon>Bacteria</taxon>
        <taxon>Bacillati</taxon>
        <taxon>Actinomycetota</taxon>
        <taxon>Actinomycetes</taxon>
        <taxon>Micrococcales</taxon>
        <taxon>Microbacteriaceae</taxon>
        <taxon>Gulosibacter</taxon>
    </lineage>
</organism>
<protein>
    <submittedName>
        <fullName evidence="2">HNH endonuclease</fullName>
    </submittedName>
</protein>
<dbReference type="SUPFAM" id="SSF54060">
    <property type="entry name" value="His-Me finger endonucleases"/>
    <property type="match status" value="1"/>
</dbReference>
<dbReference type="InterPro" id="IPR003615">
    <property type="entry name" value="HNH_nuc"/>
</dbReference>
<keyword evidence="3" id="KW-1185">Reference proteome</keyword>
<dbReference type="Pfam" id="PF13392">
    <property type="entry name" value="HNH_3"/>
    <property type="match status" value="1"/>
</dbReference>
<feature type="domain" description="HNH nuclease" evidence="1">
    <location>
        <begin position="3"/>
        <end position="45"/>
    </location>
</feature>
<dbReference type="Gene3D" id="3.90.75.10">
    <property type="entry name" value="Homing Intron 3 (I-ppo) Encoded Endonuclease, Chain A"/>
    <property type="match status" value="1"/>
</dbReference>
<name>A0ABT7C7L8_9MICO</name>